<dbReference type="Pfam" id="PF08543">
    <property type="entry name" value="Phos_pyr_kin"/>
    <property type="match status" value="1"/>
</dbReference>
<dbReference type="UniPathway" id="UPA00060">
    <property type="reaction ID" value="UER00138"/>
</dbReference>
<reference evidence="8 9" key="1">
    <citation type="submission" date="2006-06" db="EMBL/GenBank/DDBJ databases">
        <authorList>
            <person name="Moran M.A."/>
            <person name="Ferriera S."/>
            <person name="Johnson J."/>
            <person name="Kravitz S."/>
            <person name="Beeson K."/>
            <person name="Sutton G."/>
            <person name="Rogers Y.-H."/>
            <person name="Friedman R."/>
            <person name="Frazier M."/>
            <person name="Venter J.C."/>
        </authorList>
    </citation>
    <scope>NUCLEOTIDE SEQUENCE [LARGE SCALE GENOMIC DNA]</scope>
    <source>
        <strain evidence="8 9">E-37</strain>
    </source>
</reference>
<comment type="caution">
    <text evidence="8">The sequence shown here is derived from an EMBL/GenBank/DDBJ whole genome shotgun (WGS) entry which is preliminary data.</text>
</comment>
<dbReference type="PANTHER" id="PTHR20858">
    <property type="entry name" value="PHOSPHOMETHYLPYRIMIDINE KINASE"/>
    <property type="match status" value="1"/>
</dbReference>
<evidence type="ECO:0000313" key="8">
    <source>
        <dbReference type="EMBL" id="EBA06574.1"/>
    </source>
</evidence>
<dbReference type="InterPro" id="IPR013749">
    <property type="entry name" value="PM/HMP-P_kinase-1"/>
</dbReference>
<organism evidence="8 9">
    <name type="scientific">Sagittula stellata (strain ATCC 700073 / DSM 11524 / E-37)</name>
    <dbReference type="NCBI Taxonomy" id="388399"/>
    <lineage>
        <taxon>Bacteria</taxon>
        <taxon>Pseudomonadati</taxon>
        <taxon>Pseudomonadota</taxon>
        <taxon>Alphaproteobacteria</taxon>
        <taxon>Rhodobacterales</taxon>
        <taxon>Roseobacteraceae</taxon>
        <taxon>Sagittula</taxon>
    </lineage>
</organism>
<comment type="pathway">
    <text evidence="1">Cofactor biosynthesis; thiamine diphosphate biosynthesis.</text>
</comment>
<feature type="domain" description="Pyridoxamine kinase/Phosphomethylpyrimidine kinase" evidence="7">
    <location>
        <begin position="16"/>
        <end position="261"/>
    </location>
</feature>
<dbReference type="InterPro" id="IPR004399">
    <property type="entry name" value="HMP/HMP-P_kinase_dom"/>
</dbReference>
<dbReference type="EMBL" id="AAYA01000014">
    <property type="protein sequence ID" value="EBA06574.1"/>
    <property type="molecule type" value="Genomic_DNA"/>
</dbReference>
<dbReference type="CDD" id="cd01169">
    <property type="entry name" value="HMPP_kinase"/>
    <property type="match status" value="1"/>
</dbReference>
<evidence type="ECO:0000256" key="1">
    <source>
        <dbReference type="ARBA" id="ARBA00004948"/>
    </source>
</evidence>
<dbReference type="Gene3D" id="3.40.1190.20">
    <property type="match status" value="1"/>
</dbReference>
<dbReference type="GO" id="GO:0005829">
    <property type="term" value="C:cytosol"/>
    <property type="evidence" value="ECO:0007669"/>
    <property type="project" value="TreeGrafter"/>
</dbReference>
<dbReference type="GO" id="GO:0008902">
    <property type="term" value="F:hydroxymethylpyrimidine kinase activity"/>
    <property type="evidence" value="ECO:0007669"/>
    <property type="project" value="UniProtKB-EC"/>
</dbReference>
<dbReference type="EC" id="2.7.1.49" evidence="2"/>
<keyword evidence="9" id="KW-1185">Reference proteome</keyword>
<sequence length="270" mass="27988">MEDRMIPNILSIAGSDPSGGAGIQADIKAISAMGGYAMTAITALTVQNTRGVSGVSLCDTGLIADQIAAIRADIDIHAVKIGMLGDAAIIETVTRGIDGLQCPVVLDPVMVAKGGDRLLGELAVDALRAMLPWATVITPNLPEAADLLDWPEATTRSEMVAHARALLDFGPRAVLLKGGHMTGDRSPDLLATREGETWFDAPRSPTRNTHGTGCTYASAIATGLGAGLPLDRAAARAKRYIGAAIASADKLRVGAGHGPVNHFHQMDTPT</sequence>
<keyword evidence="5 8" id="KW-0418">Kinase</keyword>
<evidence type="ECO:0000256" key="4">
    <source>
        <dbReference type="ARBA" id="ARBA00022741"/>
    </source>
</evidence>
<proteinExistence type="predicted"/>
<dbReference type="NCBIfam" id="TIGR00097">
    <property type="entry name" value="HMP-P_kinase"/>
    <property type="match status" value="1"/>
</dbReference>
<dbReference type="SUPFAM" id="SSF53613">
    <property type="entry name" value="Ribokinase-like"/>
    <property type="match status" value="1"/>
</dbReference>
<dbReference type="PANTHER" id="PTHR20858:SF17">
    <property type="entry name" value="HYDROXYMETHYLPYRIMIDINE_PHOSPHOMETHYLPYRIMIDINE KINASE THI20-RELATED"/>
    <property type="match status" value="1"/>
</dbReference>
<dbReference type="Proteomes" id="UP000005713">
    <property type="component" value="Unassembled WGS sequence"/>
</dbReference>
<evidence type="ECO:0000313" key="9">
    <source>
        <dbReference type="Proteomes" id="UP000005713"/>
    </source>
</evidence>
<evidence type="ECO:0000256" key="2">
    <source>
        <dbReference type="ARBA" id="ARBA00012135"/>
    </source>
</evidence>
<dbReference type="FunFam" id="3.40.1190.20:FF:000003">
    <property type="entry name" value="Phosphomethylpyrimidine kinase ThiD"/>
    <property type="match status" value="1"/>
</dbReference>
<evidence type="ECO:0000256" key="5">
    <source>
        <dbReference type="ARBA" id="ARBA00022777"/>
    </source>
</evidence>
<evidence type="ECO:0000256" key="6">
    <source>
        <dbReference type="ARBA" id="ARBA00022840"/>
    </source>
</evidence>
<keyword evidence="6" id="KW-0067">ATP-binding</keyword>
<dbReference type="GO" id="GO:0005524">
    <property type="term" value="F:ATP binding"/>
    <property type="evidence" value="ECO:0007669"/>
    <property type="project" value="UniProtKB-KW"/>
</dbReference>
<dbReference type="InterPro" id="IPR029056">
    <property type="entry name" value="Ribokinase-like"/>
</dbReference>
<evidence type="ECO:0000259" key="7">
    <source>
        <dbReference type="Pfam" id="PF08543"/>
    </source>
</evidence>
<dbReference type="GO" id="GO:0009229">
    <property type="term" value="P:thiamine diphosphate biosynthetic process"/>
    <property type="evidence" value="ECO:0007669"/>
    <property type="project" value="UniProtKB-UniPathway"/>
</dbReference>
<evidence type="ECO:0000256" key="3">
    <source>
        <dbReference type="ARBA" id="ARBA00022679"/>
    </source>
</evidence>
<keyword evidence="4" id="KW-0547">Nucleotide-binding</keyword>
<dbReference type="eggNOG" id="COG0351">
    <property type="taxonomic scope" value="Bacteria"/>
</dbReference>
<name>A3K895_SAGS3</name>
<accession>A3K895</accession>
<dbReference type="AlphaFoldDB" id="A3K895"/>
<keyword evidence="3" id="KW-0808">Transferase</keyword>
<dbReference type="GO" id="GO:0009228">
    <property type="term" value="P:thiamine biosynthetic process"/>
    <property type="evidence" value="ECO:0007669"/>
    <property type="project" value="InterPro"/>
</dbReference>
<gene>
    <name evidence="8" type="ORF">SSE37_09973</name>
</gene>
<protein>
    <recommendedName>
        <fullName evidence="2">hydroxymethylpyrimidine kinase</fullName>
        <ecNumber evidence="2">2.7.1.49</ecNumber>
    </recommendedName>
</protein>
<dbReference type="GO" id="GO:0008972">
    <property type="term" value="F:phosphomethylpyrimidine kinase activity"/>
    <property type="evidence" value="ECO:0007669"/>
    <property type="project" value="InterPro"/>
</dbReference>